<dbReference type="PANTHER" id="PTHR42943">
    <property type="entry name" value="GLUTATHIONE S-TRANSFERASE KAPPA"/>
    <property type="match status" value="1"/>
</dbReference>
<dbReference type="InterPro" id="IPR051924">
    <property type="entry name" value="GST_Kappa/NadH"/>
</dbReference>
<dbReference type="GO" id="GO:0004364">
    <property type="term" value="F:glutathione transferase activity"/>
    <property type="evidence" value="ECO:0007669"/>
    <property type="project" value="TreeGrafter"/>
</dbReference>
<dbReference type="SUPFAM" id="SSF52833">
    <property type="entry name" value="Thioredoxin-like"/>
    <property type="match status" value="1"/>
</dbReference>
<sequence>MKQLDWYFDFISPFAYLQSEMLHQLQGVSQITYRPVLFAGLLNHWDNKGPAEIAPKRQWTFEHCAWLAHKHDIPLRMLPEHPFNPLPLLRLCLALGSTEAVVHRLFRFVWRDGHIPAQAEHWQALLDELQVTPAMLDDATVKEALKRNGELAIAARVFGVPTAVVDERCFWGLDSTDMLQAYLQGDTFFTSAELAAAQSMPYGQQRKIAGKA</sequence>
<keyword evidence="1 4" id="KW-0413">Isomerase</keyword>
<evidence type="ECO:0000313" key="5">
    <source>
        <dbReference type="Proteomes" id="UP000247792"/>
    </source>
</evidence>
<dbReference type="RefSeq" id="WP_110257572.1">
    <property type="nucleotide sequence ID" value="NZ_QJKB01000011.1"/>
</dbReference>
<protein>
    <recommendedName>
        <fullName evidence="1">2-hydroxychromene-2-carboxylate isomerase</fullName>
        <ecNumber evidence="1">5.99.1.4</ecNumber>
    </recommendedName>
</protein>
<dbReference type="InterPro" id="IPR036249">
    <property type="entry name" value="Thioredoxin-like_sf"/>
</dbReference>
<dbReference type="InterPro" id="IPR001853">
    <property type="entry name" value="DSBA-like_thioredoxin_dom"/>
</dbReference>
<dbReference type="OrthoDB" id="8560325at2"/>
<dbReference type="GO" id="GO:0004602">
    <property type="term" value="F:glutathione peroxidase activity"/>
    <property type="evidence" value="ECO:0007669"/>
    <property type="project" value="TreeGrafter"/>
</dbReference>
<comment type="caution">
    <text evidence="4">The sequence shown here is derived from an EMBL/GenBank/DDBJ whole genome shotgun (WGS) entry which is preliminary data.</text>
</comment>
<comment type="similarity">
    <text evidence="1">Belongs to the GST superfamily. NadH family.</text>
</comment>
<feature type="domain" description="DSBA-like thioredoxin" evidence="3">
    <location>
        <begin position="3"/>
        <end position="184"/>
    </location>
</feature>
<dbReference type="InterPro" id="IPR014440">
    <property type="entry name" value="HCCAis_GSTk"/>
</dbReference>
<evidence type="ECO:0000259" key="3">
    <source>
        <dbReference type="Pfam" id="PF01323"/>
    </source>
</evidence>
<dbReference type="Gene3D" id="3.40.30.10">
    <property type="entry name" value="Glutaredoxin"/>
    <property type="match status" value="1"/>
</dbReference>
<dbReference type="AlphaFoldDB" id="A0A318IXQ5"/>
<dbReference type="EC" id="5.99.1.4" evidence="1"/>
<feature type="active site" description="Nucleophile" evidence="2">
    <location>
        <position position="12"/>
    </location>
</feature>
<dbReference type="EMBL" id="QJKB01000011">
    <property type="protein sequence ID" value="PXX38737.1"/>
    <property type="molecule type" value="Genomic_DNA"/>
</dbReference>
<proteinExistence type="inferred from homology"/>
<accession>A0A318IXQ5</accession>
<name>A0A318IXQ5_9BURK</name>
<evidence type="ECO:0000256" key="1">
    <source>
        <dbReference type="PIRNR" id="PIRNR006386"/>
    </source>
</evidence>
<dbReference type="GO" id="GO:0018845">
    <property type="term" value="F:2-hydroxychromene-2-carboxylate isomerase activity"/>
    <property type="evidence" value="ECO:0007669"/>
    <property type="project" value="UniProtKB-UniRule"/>
</dbReference>
<dbReference type="Pfam" id="PF01323">
    <property type="entry name" value="DSBA"/>
    <property type="match status" value="1"/>
</dbReference>
<organism evidence="4 5">
    <name type="scientific">Undibacterium pigrum</name>
    <dbReference type="NCBI Taxonomy" id="401470"/>
    <lineage>
        <taxon>Bacteria</taxon>
        <taxon>Pseudomonadati</taxon>
        <taxon>Pseudomonadota</taxon>
        <taxon>Betaproteobacteria</taxon>
        <taxon>Burkholderiales</taxon>
        <taxon>Oxalobacteraceae</taxon>
        <taxon>Undibacterium</taxon>
    </lineage>
</organism>
<comment type="catalytic activity">
    <reaction evidence="1">
        <text>2-hydroxychromene-2-carboxylate = (3E)-4-(2-hydroxyphenyl)-2-oxobut-3-enoate</text>
        <dbReference type="Rhea" id="RHEA:27401"/>
        <dbReference type="ChEBI" id="CHEBI:59350"/>
        <dbReference type="ChEBI" id="CHEBI:59353"/>
        <dbReference type="EC" id="5.99.1.4"/>
    </reaction>
</comment>
<dbReference type="PANTHER" id="PTHR42943:SF2">
    <property type="entry name" value="GLUTATHIONE S-TRANSFERASE KAPPA 1"/>
    <property type="match status" value="1"/>
</dbReference>
<gene>
    <name evidence="4" type="ORF">DFR42_111103</name>
</gene>
<dbReference type="PIRSF" id="PIRSF006386">
    <property type="entry name" value="HCCAis_GSTk"/>
    <property type="match status" value="1"/>
</dbReference>
<keyword evidence="5" id="KW-1185">Reference proteome</keyword>
<evidence type="ECO:0000256" key="2">
    <source>
        <dbReference type="PIRSR" id="PIRSR006386-1"/>
    </source>
</evidence>
<dbReference type="Proteomes" id="UP000247792">
    <property type="component" value="Unassembled WGS sequence"/>
</dbReference>
<evidence type="ECO:0000313" key="4">
    <source>
        <dbReference type="EMBL" id="PXX38737.1"/>
    </source>
</evidence>
<reference evidence="4 5" key="1">
    <citation type="submission" date="2018-05" db="EMBL/GenBank/DDBJ databases">
        <title>Genomic Encyclopedia of Type Strains, Phase IV (KMG-IV): sequencing the most valuable type-strain genomes for metagenomic binning, comparative biology and taxonomic classification.</title>
        <authorList>
            <person name="Goeker M."/>
        </authorList>
    </citation>
    <scope>NUCLEOTIDE SEQUENCE [LARGE SCALE GENOMIC DNA]</scope>
    <source>
        <strain evidence="4 5">DSM 19792</strain>
    </source>
</reference>
<dbReference type="GO" id="GO:0006749">
    <property type="term" value="P:glutathione metabolic process"/>
    <property type="evidence" value="ECO:0007669"/>
    <property type="project" value="TreeGrafter"/>
</dbReference>